<gene>
    <name evidence="1" type="ORF">IAB98_11320</name>
</gene>
<dbReference type="Gene3D" id="3.40.50.300">
    <property type="entry name" value="P-loop containing nucleotide triphosphate hydrolases"/>
    <property type="match status" value="1"/>
</dbReference>
<dbReference type="Proteomes" id="UP000886841">
    <property type="component" value="Unassembled WGS sequence"/>
</dbReference>
<organism evidence="1 2">
    <name type="scientific">Candidatus Egerieimonas intestinavium</name>
    <dbReference type="NCBI Taxonomy" id="2840777"/>
    <lineage>
        <taxon>Bacteria</taxon>
        <taxon>Bacillati</taxon>
        <taxon>Bacillota</taxon>
        <taxon>Clostridia</taxon>
        <taxon>Lachnospirales</taxon>
        <taxon>Lachnospiraceae</taxon>
        <taxon>Lachnospiraceae incertae sedis</taxon>
        <taxon>Candidatus Egerieimonas</taxon>
    </lineage>
</organism>
<name>A0A9D1EL18_9FIRM</name>
<dbReference type="SUPFAM" id="SSF52540">
    <property type="entry name" value="P-loop containing nucleoside triphosphate hydrolases"/>
    <property type="match status" value="1"/>
</dbReference>
<dbReference type="AlphaFoldDB" id="A0A9D1EL18"/>
<proteinExistence type="predicted"/>
<reference evidence="1" key="1">
    <citation type="submission" date="2020-10" db="EMBL/GenBank/DDBJ databases">
        <authorList>
            <person name="Gilroy R."/>
        </authorList>
    </citation>
    <scope>NUCLEOTIDE SEQUENCE</scope>
    <source>
        <strain evidence="1">ChiSxjej1B13-7041</strain>
    </source>
</reference>
<reference evidence="1" key="2">
    <citation type="journal article" date="2021" name="PeerJ">
        <title>Extensive microbial diversity within the chicken gut microbiome revealed by metagenomics and culture.</title>
        <authorList>
            <person name="Gilroy R."/>
            <person name="Ravi A."/>
            <person name="Getino M."/>
            <person name="Pursley I."/>
            <person name="Horton D.L."/>
            <person name="Alikhan N.F."/>
            <person name="Baker D."/>
            <person name="Gharbi K."/>
            <person name="Hall N."/>
            <person name="Watson M."/>
            <person name="Adriaenssens E.M."/>
            <person name="Foster-Nyarko E."/>
            <person name="Jarju S."/>
            <person name="Secka A."/>
            <person name="Antonio M."/>
            <person name="Oren A."/>
            <person name="Chaudhuri R.R."/>
            <person name="La Ragione R."/>
            <person name="Hildebrand F."/>
            <person name="Pallen M.J."/>
        </authorList>
    </citation>
    <scope>NUCLEOTIDE SEQUENCE</scope>
    <source>
        <strain evidence="1">ChiSxjej1B13-7041</strain>
    </source>
</reference>
<comment type="caution">
    <text evidence="1">The sequence shown here is derived from an EMBL/GenBank/DDBJ whole genome shotgun (WGS) entry which is preliminary data.</text>
</comment>
<sequence length="172" mass="19567">MKKKLIFIGGPMGVGKTAVCQHLKARLPKCVFLDGDWCWDADPFLVTEQTKAMVLDNICHLLNNFLRCPAYETVLFCWVMHRQEIIEEILNRLDTEGIQISLFSLTAEKSALKARLEKDIRAGLRDAGVIRRSLERLPLYGQLSTIIIDTTGKSVEEVSREIYARLPDFSRA</sequence>
<evidence type="ECO:0000313" key="2">
    <source>
        <dbReference type="Proteomes" id="UP000886841"/>
    </source>
</evidence>
<dbReference type="EMBL" id="DVHU01000102">
    <property type="protein sequence ID" value="HIR93995.1"/>
    <property type="molecule type" value="Genomic_DNA"/>
</dbReference>
<evidence type="ECO:0000313" key="1">
    <source>
        <dbReference type="EMBL" id="HIR93995.1"/>
    </source>
</evidence>
<accession>A0A9D1EL18</accession>
<dbReference type="InterPro" id="IPR027417">
    <property type="entry name" value="P-loop_NTPase"/>
</dbReference>
<dbReference type="Pfam" id="PF13238">
    <property type="entry name" value="AAA_18"/>
    <property type="match status" value="1"/>
</dbReference>
<protein>
    <submittedName>
        <fullName evidence="1">AAA family ATPase</fullName>
    </submittedName>
</protein>